<dbReference type="RefSeq" id="WP_015232582.1">
    <property type="nucleotide sequence ID" value="NC_019791.1"/>
</dbReference>
<dbReference type="HOGENOM" id="CLU_017896_3_0_2"/>
<dbReference type="Pfam" id="PF00534">
    <property type="entry name" value="Glycos_transf_1"/>
    <property type="match status" value="1"/>
</dbReference>
<accession>L0ACC1</accession>
<dbReference type="PANTHER" id="PTHR45919">
    <property type="entry name" value="GDP-MAN:MAN(3)GLCNAC(2)-PP-DOL ALPHA-1,2-MANNOSYLTRANSFERASE"/>
    <property type="match status" value="1"/>
</dbReference>
<organism evidence="2 3">
    <name type="scientific">Caldisphaera lagunensis (strain DSM 15908 / JCM 11604 / ANMR 0165 / IC-154)</name>
    <dbReference type="NCBI Taxonomy" id="1056495"/>
    <lineage>
        <taxon>Archaea</taxon>
        <taxon>Thermoproteota</taxon>
        <taxon>Thermoprotei</taxon>
        <taxon>Acidilobales</taxon>
        <taxon>Caldisphaeraceae</taxon>
        <taxon>Caldisphaera</taxon>
    </lineage>
</organism>
<evidence type="ECO:0000313" key="2">
    <source>
        <dbReference type="EMBL" id="AFZ70685.1"/>
    </source>
</evidence>
<dbReference type="InterPro" id="IPR001296">
    <property type="entry name" value="Glyco_trans_1"/>
</dbReference>
<dbReference type="GO" id="GO:0016020">
    <property type="term" value="C:membrane"/>
    <property type="evidence" value="ECO:0007669"/>
    <property type="project" value="TreeGrafter"/>
</dbReference>
<proteinExistence type="predicted"/>
<reference evidence="3" key="1">
    <citation type="submission" date="2012-03" db="EMBL/GenBank/DDBJ databases">
        <title>Complete genome of Caldisphaera lagunensis DSM 15908.</title>
        <authorList>
            <person name="Lucas S."/>
            <person name="Copeland A."/>
            <person name="Lapidus A."/>
            <person name="Glavina del Rio T."/>
            <person name="Dalin E."/>
            <person name="Tice H."/>
            <person name="Bruce D."/>
            <person name="Goodwin L."/>
            <person name="Pitluck S."/>
            <person name="Peters L."/>
            <person name="Mikhailova N."/>
            <person name="Teshima H."/>
            <person name="Kyrpides N."/>
            <person name="Mavromatis K."/>
            <person name="Ivanova N."/>
            <person name="Brettin T."/>
            <person name="Detter J.C."/>
            <person name="Han C."/>
            <person name="Larimer F."/>
            <person name="Land M."/>
            <person name="Hauser L."/>
            <person name="Markowitz V."/>
            <person name="Cheng J.-F."/>
            <person name="Hugenholtz P."/>
            <person name="Woyke T."/>
            <person name="Wu D."/>
            <person name="Spring S."/>
            <person name="Schroeder M."/>
            <person name="Brambilla E."/>
            <person name="Klenk H.-P."/>
            <person name="Eisen J.A."/>
        </authorList>
    </citation>
    <scope>NUCLEOTIDE SEQUENCE [LARGE SCALE GENOMIC DNA]</scope>
    <source>
        <strain evidence="3">DSM 15908 / JCM 11604 / IC-154</strain>
    </source>
</reference>
<dbReference type="GO" id="GO:0004377">
    <property type="term" value="F:GDP-Man:Man(3)GlcNAc(2)-PP-Dol alpha-1,2-mannosyltransferase activity"/>
    <property type="evidence" value="ECO:0007669"/>
    <property type="project" value="InterPro"/>
</dbReference>
<dbReference type="SUPFAM" id="SSF53756">
    <property type="entry name" value="UDP-Glycosyltransferase/glycogen phosphorylase"/>
    <property type="match status" value="1"/>
</dbReference>
<feature type="domain" description="Glycosyl transferase family 1" evidence="1">
    <location>
        <begin position="202"/>
        <end position="357"/>
    </location>
</feature>
<dbReference type="FunCoup" id="L0ACC1">
    <property type="interactions" value="84"/>
</dbReference>
<evidence type="ECO:0000313" key="3">
    <source>
        <dbReference type="Proteomes" id="UP000010469"/>
    </source>
</evidence>
<keyword evidence="3" id="KW-1185">Reference proteome</keyword>
<dbReference type="KEGG" id="clg:Calag_0959"/>
<protein>
    <submittedName>
        <fullName evidence="2">Glycosyltransferase</fullName>
    </submittedName>
</protein>
<dbReference type="GO" id="GO:0006487">
    <property type="term" value="P:protein N-linked glycosylation"/>
    <property type="evidence" value="ECO:0007669"/>
    <property type="project" value="TreeGrafter"/>
</dbReference>
<evidence type="ECO:0000259" key="1">
    <source>
        <dbReference type="Pfam" id="PF00534"/>
    </source>
</evidence>
<dbReference type="Gene3D" id="3.40.50.2000">
    <property type="entry name" value="Glycogen Phosphorylase B"/>
    <property type="match status" value="2"/>
</dbReference>
<dbReference type="EMBL" id="CP003378">
    <property type="protein sequence ID" value="AFZ70685.1"/>
    <property type="molecule type" value="Genomic_DNA"/>
</dbReference>
<dbReference type="PANTHER" id="PTHR45919:SF1">
    <property type="entry name" value="GDP-MAN:MAN(3)GLCNAC(2)-PP-DOL ALPHA-1,2-MANNOSYLTRANSFERASE"/>
    <property type="match status" value="1"/>
</dbReference>
<dbReference type="OrthoDB" id="132546at2157"/>
<dbReference type="InParanoid" id="L0ACC1"/>
<sequence>MKEKIAIIHALFDEIGGGEKLALSAIDALVNGGYDVKVYTGTKVDQEKIKNILGYSLKNDDIIHIKSKLSIFLANITGNKAVRLRRLMIYRKLFNKEFLNKLRDNYDLIIDTQSNLPTPTDITYIHFPATIGTTNKRNFIEKLYDDIVSLASKGLTKTRPGRTLTNSKWTANKIYKEFGIIADILYPPVDLDYFSKVSYGSHNNKKIITISRFSPEKGLDKIVDIAKQLKEFDFYIVGATTPVLSDKVINTIKNKIKNENVKNVFLMPDLPRNELLKIMEESKIYLHPPFAEHFGISIVEAMASGLVPVVYKDGGGWYDIVSNIDKNLGYKEINEAANSIKYAYEKYDSLKQLSINISKKFSREEFKLNILKMVNYALEIKQLEMR</sequence>
<dbReference type="Proteomes" id="UP000010469">
    <property type="component" value="Chromosome"/>
</dbReference>
<name>L0ACC1_CALLD</name>
<dbReference type="GeneID" id="14212219"/>
<keyword evidence="2" id="KW-0808">Transferase</keyword>
<gene>
    <name evidence="2" type="ordered locus">Calag_0959</name>
</gene>
<dbReference type="eggNOG" id="arCOG01411">
    <property type="taxonomic scope" value="Archaea"/>
</dbReference>
<dbReference type="InterPro" id="IPR038013">
    <property type="entry name" value="ALG11"/>
</dbReference>
<dbReference type="AlphaFoldDB" id="L0ACC1"/>
<dbReference type="STRING" id="1056495.Calag_0959"/>